<dbReference type="EnsemblPlants" id="Pp3c24_6950V3.1">
    <property type="protein sequence ID" value="Pp3c24_6950V3.1"/>
    <property type="gene ID" value="Pp3c24_6950"/>
</dbReference>
<reference evidence="10 12" key="2">
    <citation type="journal article" date="2018" name="Plant J.">
        <title>The Physcomitrella patens chromosome-scale assembly reveals moss genome structure and evolution.</title>
        <authorList>
            <person name="Lang D."/>
            <person name="Ullrich K.K."/>
            <person name="Murat F."/>
            <person name="Fuchs J."/>
            <person name="Jenkins J."/>
            <person name="Haas F.B."/>
            <person name="Piednoel M."/>
            <person name="Gundlach H."/>
            <person name="Van Bel M."/>
            <person name="Meyberg R."/>
            <person name="Vives C."/>
            <person name="Morata J."/>
            <person name="Symeonidi A."/>
            <person name="Hiss M."/>
            <person name="Muchero W."/>
            <person name="Kamisugi Y."/>
            <person name="Saleh O."/>
            <person name="Blanc G."/>
            <person name="Decker E.L."/>
            <person name="van Gessel N."/>
            <person name="Grimwood J."/>
            <person name="Hayes R.D."/>
            <person name="Graham S.W."/>
            <person name="Gunter L.E."/>
            <person name="McDaniel S.F."/>
            <person name="Hoernstein S.N.W."/>
            <person name="Larsson A."/>
            <person name="Li F.W."/>
            <person name="Perroud P.F."/>
            <person name="Phillips J."/>
            <person name="Ranjan P."/>
            <person name="Rokshar D.S."/>
            <person name="Rothfels C.J."/>
            <person name="Schneider L."/>
            <person name="Shu S."/>
            <person name="Stevenson D.W."/>
            <person name="Thummler F."/>
            <person name="Tillich M."/>
            <person name="Villarreal Aguilar J.C."/>
            <person name="Widiez T."/>
            <person name="Wong G.K."/>
            <person name="Wymore A."/>
            <person name="Zhang Y."/>
            <person name="Zimmer A.D."/>
            <person name="Quatrano R.S."/>
            <person name="Mayer K.F.X."/>
            <person name="Goodstein D."/>
            <person name="Casacuberta J.M."/>
            <person name="Vandepoele K."/>
            <person name="Reski R."/>
            <person name="Cuming A.C."/>
            <person name="Tuskan G.A."/>
            <person name="Maumus F."/>
            <person name="Salse J."/>
            <person name="Schmutz J."/>
            <person name="Rensing S.A."/>
        </authorList>
    </citation>
    <scope>NUCLEOTIDE SEQUENCE [LARGE SCALE GENOMIC DNA]</scope>
    <source>
        <strain evidence="11 12">cv. Gransden 2004</strain>
    </source>
</reference>
<evidence type="ECO:0000256" key="9">
    <source>
        <dbReference type="ARBA" id="ARBA00023242"/>
    </source>
</evidence>
<dbReference type="PANTHER" id="PTHR15975:SF0">
    <property type="entry name" value="CCR4-NOT TRANSCRIPTION COMPLEX SUBUNIT 11"/>
    <property type="match status" value="1"/>
</dbReference>
<dbReference type="Pfam" id="PF10155">
    <property type="entry name" value="CNOT11"/>
    <property type="match status" value="1"/>
</dbReference>
<evidence type="ECO:0000313" key="12">
    <source>
        <dbReference type="Proteomes" id="UP000006727"/>
    </source>
</evidence>
<dbReference type="Proteomes" id="UP000006727">
    <property type="component" value="Chromosome 24"/>
</dbReference>
<dbReference type="PANTHER" id="PTHR15975">
    <property type="entry name" value="CCR4-NOT TRANSCRIPTION COMPLEX SUBUNIT 11"/>
    <property type="match status" value="1"/>
</dbReference>
<keyword evidence="5" id="KW-0963">Cytoplasm</keyword>
<dbReference type="HOGENOM" id="CLU_028648_0_0_1"/>
<evidence type="ECO:0000256" key="8">
    <source>
        <dbReference type="ARBA" id="ARBA00023163"/>
    </source>
</evidence>
<dbReference type="PaxDb" id="3218-PP1S73_49V6.1"/>
<comment type="subcellular location">
    <subcellularLocation>
        <location evidence="2">Cytoplasm</location>
    </subcellularLocation>
    <subcellularLocation>
        <location evidence="1">Nucleus</location>
    </subcellularLocation>
</comment>
<dbReference type="KEGG" id="ppp:112276386"/>
<keyword evidence="12" id="KW-1185">Reference proteome</keyword>
<dbReference type="FunCoup" id="A9SFI3">
    <property type="interactions" value="3855"/>
</dbReference>
<evidence type="ECO:0000256" key="7">
    <source>
        <dbReference type="ARBA" id="ARBA00023158"/>
    </source>
</evidence>
<dbReference type="EMBL" id="ABEU02000024">
    <property type="protein sequence ID" value="PNR28161.1"/>
    <property type="molecule type" value="Genomic_DNA"/>
</dbReference>
<comment type="similarity">
    <text evidence="3">Belongs to the CNOT11 family.</text>
</comment>
<dbReference type="OMA" id="KRISTCK"/>
<dbReference type="GO" id="GO:0030014">
    <property type="term" value="C:CCR4-NOT complex"/>
    <property type="evidence" value="ECO:0000318"/>
    <property type="project" value="GO_Central"/>
</dbReference>
<dbReference type="InterPro" id="IPR019312">
    <property type="entry name" value="CNOT11"/>
</dbReference>
<evidence type="ECO:0000313" key="11">
    <source>
        <dbReference type="EnsemblPlants" id="Pp3c24_6950V3.1"/>
    </source>
</evidence>
<evidence type="ECO:0000256" key="6">
    <source>
        <dbReference type="ARBA" id="ARBA00023015"/>
    </source>
</evidence>
<reference evidence="11" key="3">
    <citation type="submission" date="2020-12" db="UniProtKB">
        <authorList>
            <consortium name="EnsemblPlants"/>
        </authorList>
    </citation>
    <scope>IDENTIFICATION</scope>
</reference>
<proteinExistence type="inferred from homology"/>
<dbReference type="GO" id="GO:0031047">
    <property type="term" value="P:regulatory ncRNA-mediated gene silencing"/>
    <property type="evidence" value="ECO:0007669"/>
    <property type="project" value="UniProtKB-KW"/>
</dbReference>
<keyword evidence="9" id="KW-0539">Nucleus</keyword>
<reference evidence="10 12" key="1">
    <citation type="journal article" date="2008" name="Science">
        <title>The Physcomitrella genome reveals evolutionary insights into the conquest of land by plants.</title>
        <authorList>
            <person name="Rensing S."/>
            <person name="Lang D."/>
            <person name="Zimmer A."/>
            <person name="Terry A."/>
            <person name="Salamov A."/>
            <person name="Shapiro H."/>
            <person name="Nishiyama T."/>
            <person name="Perroud P.-F."/>
            <person name="Lindquist E."/>
            <person name="Kamisugi Y."/>
            <person name="Tanahashi T."/>
            <person name="Sakakibara K."/>
            <person name="Fujita T."/>
            <person name="Oishi K."/>
            <person name="Shin-I T."/>
            <person name="Kuroki Y."/>
            <person name="Toyoda A."/>
            <person name="Suzuki Y."/>
            <person name="Hashimoto A."/>
            <person name="Yamaguchi K."/>
            <person name="Sugano A."/>
            <person name="Kohara Y."/>
            <person name="Fujiyama A."/>
            <person name="Anterola A."/>
            <person name="Aoki S."/>
            <person name="Ashton N."/>
            <person name="Barbazuk W.B."/>
            <person name="Barker E."/>
            <person name="Bennetzen J."/>
            <person name="Bezanilla M."/>
            <person name="Blankenship R."/>
            <person name="Cho S.H."/>
            <person name="Dutcher S."/>
            <person name="Estelle M."/>
            <person name="Fawcett J.A."/>
            <person name="Gundlach H."/>
            <person name="Hanada K."/>
            <person name="Heyl A."/>
            <person name="Hicks K.A."/>
            <person name="Hugh J."/>
            <person name="Lohr M."/>
            <person name="Mayer K."/>
            <person name="Melkozernov A."/>
            <person name="Murata T."/>
            <person name="Nelson D."/>
            <person name="Pils B."/>
            <person name="Prigge M."/>
            <person name="Reiss B."/>
            <person name="Renner T."/>
            <person name="Rombauts S."/>
            <person name="Rushton P."/>
            <person name="Sanderfoot A."/>
            <person name="Schween G."/>
            <person name="Shiu S.-H."/>
            <person name="Stueber K."/>
            <person name="Theodoulou F.L."/>
            <person name="Tu H."/>
            <person name="Van de Peer Y."/>
            <person name="Verrier P.J."/>
            <person name="Waters E."/>
            <person name="Wood A."/>
            <person name="Yang L."/>
            <person name="Cove D."/>
            <person name="Cuming A."/>
            <person name="Hasebe M."/>
            <person name="Lucas S."/>
            <person name="Mishler D.B."/>
            <person name="Reski R."/>
            <person name="Grigoriev I."/>
            <person name="Quatrano R.S."/>
            <person name="Boore J.L."/>
        </authorList>
    </citation>
    <scope>NUCLEOTIDE SEQUENCE [LARGE SCALE GENOMIC DNA]</scope>
    <source>
        <strain evidence="11 12">cv. Gransden 2004</strain>
    </source>
</reference>
<dbReference type="eggNOG" id="KOG4508">
    <property type="taxonomic scope" value="Eukaryota"/>
</dbReference>
<dbReference type="RefSeq" id="XP_024363430.1">
    <property type="nucleotide sequence ID" value="XM_024507662.2"/>
</dbReference>
<dbReference type="GO" id="GO:0005634">
    <property type="term" value="C:nucleus"/>
    <property type="evidence" value="ECO:0007669"/>
    <property type="project" value="UniProtKB-SubCell"/>
</dbReference>
<dbReference type="AlphaFoldDB" id="A9SFI3"/>
<organism evidence="10">
    <name type="scientific">Physcomitrium patens</name>
    <name type="common">Spreading-leaved earth moss</name>
    <name type="synonym">Physcomitrella patens</name>
    <dbReference type="NCBI Taxonomy" id="3218"/>
    <lineage>
        <taxon>Eukaryota</taxon>
        <taxon>Viridiplantae</taxon>
        <taxon>Streptophyta</taxon>
        <taxon>Embryophyta</taxon>
        <taxon>Bryophyta</taxon>
        <taxon>Bryophytina</taxon>
        <taxon>Bryopsida</taxon>
        <taxon>Funariidae</taxon>
        <taxon>Funariales</taxon>
        <taxon>Funariaceae</taxon>
        <taxon>Physcomitrium</taxon>
    </lineage>
</organism>
<evidence type="ECO:0000313" key="10">
    <source>
        <dbReference type="EMBL" id="PNR28161.1"/>
    </source>
</evidence>
<keyword evidence="8" id="KW-0804">Transcription</keyword>
<evidence type="ECO:0000256" key="3">
    <source>
        <dbReference type="ARBA" id="ARBA00008030"/>
    </source>
</evidence>
<dbReference type="OrthoDB" id="10265389at2759"/>
<accession>A9SFI3</accession>
<dbReference type="EnsemblPlants" id="Pp3c24_6950V3.2">
    <property type="protein sequence ID" value="Pp3c24_6950V3.2"/>
    <property type="gene ID" value="Pp3c24_6950"/>
</dbReference>
<dbReference type="STRING" id="3218.A9SFI3"/>
<protein>
    <recommendedName>
        <fullName evidence="4">CCR4-NOT transcription complex subunit 11</fullName>
    </recommendedName>
</protein>
<keyword evidence="7" id="KW-0943">RNA-mediated gene silencing</keyword>
<dbReference type="Gramene" id="Pp3c24_6950V3.1">
    <property type="protein sequence ID" value="Pp3c24_6950V3.1"/>
    <property type="gene ID" value="Pp3c24_6950"/>
</dbReference>
<evidence type="ECO:0000256" key="4">
    <source>
        <dbReference type="ARBA" id="ARBA00014872"/>
    </source>
</evidence>
<dbReference type="GO" id="GO:0005737">
    <property type="term" value="C:cytoplasm"/>
    <property type="evidence" value="ECO:0007669"/>
    <property type="project" value="UniProtKB-SubCell"/>
</dbReference>
<sequence>MLSSGETAALLAVLGDERSLESHVSAFRITFKRHQHFKACCCLIMLLEDRRLLKQTYRLAAFYILFELYRCEQSSTNPFLSFLIDAASNEAADKVECAFLQILLQSLNSNNKELSMKSANEFISTFDPAVHKLLSAETLKTRYADKLPPEPRMSCFTKASISNVILDPDVPLGYNVKSPEHGVPGGLSQLGAGNREAAAAALIQASSLNGLEPPWVRPAPPRLPVQQGEMVWLIPDTQHELFWDNGMCADTSRGAAIREQINRALKGALDAAQQKKFVMELEADPKLVYHCGLTPRRLPELVNNSPFIAVEVLLKLMNSNQITDYLKMLVNMDISLHSMEVVNRLTSTVDLPTEFVHMYISNCISSCENIKDKYLQNRLVRLVCVFLQSLIRNKIINVQDLFIEVQAFCINFSQIREAATLFRLLKSLEC</sequence>
<dbReference type="GeneID" id="112276386"/>
<keyword evidence="6" id="KW-0805">Transcription regulation</keyword>
<name>A9SFI3_PHYPA</name>
<evidence type="ECO:0000256" key="5">
    <source>
        <dbReference type="ARBA" id="ARBA00022490"/>
    </source>
</evidence>
<evidence type="ECO:0000256" key="1">
    <source>
        <dbReference type="ARBA" id="ARBA00004123"/>
    </source>
</evidence>
<evidence type="ECO:0000256" key="2">
    <source>
        <dbReference type="ARBA" id="ARBA00004496"/>
    </source>
</evidence>
<gene>
    <name evidence="11" type="primary">LOC112276386</name>
    <name evidence="10" type="ORF">PHYPA_028753</name>
</gene>
<dbReference type="Gramene" id="Pp3c24_6950V3.2">
    <property type="protein sequence ID" value="Pp3c24_6950V3.2"/>
    <property type="gene ID" value="Pp3c24_6950"/>
</dbReference>